<feature type="transmembrane region" description="Helical" evidence="1">
    <location>
        <begin position="12"/>
        <end position="33"/>
    </location>
</feature>
<keyword evidence="3" id="KW-1185">Reference proteome</keyword>
<evidence type="ECO:0000313" key="2">
    <source>
        <dbReference type="EMBL" id="MBB3862419.1"/>
    </source>
</evidence>
<reference evidence="2 3" key="1">
    <citation type="submission" date="2020-08" db="EMBL/GenBank/DDBJ databases">
        <title>Genomic Encyclopedia of Type Strains, Phase IV (KMG-IV): sequencing the most valuable type-strain genomes for metagenomic binning, comparative biology and taxonomic classification.</title>
        <authorList>
            <person name="Goeker M."/>
        </authorList>
    </citation>
    <scope>NUCLEOTIDE SEQUENCE [LARGE SCALE GENOMIC DNA]</scope>
    <source>
        <strain evidence="2 3">DSM 14552</strain>
    </source>
</reference>
<gene>
    <name evidence="2" type="ORF">GGQ88_003719</name>
</gene>
<dbReference type="AlphaFoldDB" id="A0A7W6A082"/>
<keyword evidence="1" id="KW-0472">Membrane</keyword>
<proteinExistence type="predicted"/>
<organism evidence="2 3">
    <name type="scientific">Novosphingobium hassiacum</name>
    <dbReference type="NCBI Taxonomy" id="173676"/>
    <lineage>
        <taxon>Bacteria</taxon>
        <taxon>Pseudomonadati</taxon>
        <taxon>Pseudomonadota</taxon>
        <taxon>Alphaproteobacteria</taxon>
        <taxon>Sphingomonadales</taxon>
        <taxon>Sphingomonadaceae</taxon>
        <taxon>Novosphingobium</taxon>
    </lineage>
</organism>
<keyword evidence="1" id="KW-1133">Transmembrane helix</keyword>
<sequence>MLFQSSPPYFGLNLPVLPAVPAMSGLMLLALAAQRHVALSIASQAYPRGPPVALG</sequence>
<evidence type="ECO:0000256" key="1">
    <source>
        <dbReference type="SAM" id="Phobius"/>
    </source>
</evidence>
<dbReference type="EMBL" id="JACICY010000013">
    <property type="protein sequence ID" value="MBB3862419.1"/>
    <property type="molecule type" value="Genomic_DNA"/>
</dbReference>
<name>A0A7W6A082_9SPHN</name>
<protein>
    <submittedName>
        <fullName evidence="2">Uncharacterized protein</fullName>
    </submittedName>
</protein>
<dbReference type="Proteomes" id="UP000562395">
    <property type="component" value="Unassembled WGS sequence"/>
</dbReference>
<comment type="caution">
    <text evidence="2">The sequence shown here is derived from an EMBL/GenBank/DDBJ whole genome shotgun (WGS) entry which is preliminary data.</text>
</comment>
<accession>A0A7W6A082</accession>
<keyword evidence="1" id="KW-0812">Transmembrane</keyword>
<evidence type="ECO:0000313" key="3">
    <source>
        <dbReference type="Proteomes" id="UP000562395"/>
    </source>
</evidence>